<sequence>MINTYFASHQFFEPFTLFRDLYRGKTSPFAPNSHSFTVLVKGCSVCGATREGLEVHGVVVKNGFCLDLYVATALVDMYVKFGEERGSMLINISFRRRDPPSLTDSLLTESTLHICSESLIQ</sequence>
<keyword evidence="2" id="KW-1185">Reference proteome</keyword>
<dbReference type="Gene3D" id="1.25.40.10">
    <property type="entry name" value="Tetratricopeptide repeat domain"/>
    <property type="match status" value="1"/>
</dbReference>
<reference evidence="1 2" key="1">
    <citation type="submission" date="2024-01" db="EMBL/GenBank/DDBJ databases">
        <title>The genomes of 5 underutilized Papilionoideae crops provide insights into root nodulation and disease resistance.</title>
        <authorList>
            <person name="Yuan L."/>
        </authorList>
    </citation>
    <scope>NUCLEOTIDE SEQUENCE [LARGE SCALE GENOMIC DNA]</scope>
    <source>
        <strain evidence="1">LY-2023</strain>
        <tissue evidence="1">Leaf</tissue>
    </source>
</reference>
<dbReference type="GO" id="GO:0009451">
    <property type="term" value="P:RNA modification"/>
    <property type="evidence" value="ECO:0007669"/>
    <property type="project" value="InterPro"/>
</dbReference>
<dbReference type="PANTHER" id="PTHR47926">
    <property type="entry name" value="PENTATRICOPEPTIDE REPEAT-CONTAINING PROTEIN"/>
    <property type="match status" value="1"/>
</dbReference>
<dbReference type="InterPro" id="IPR011990">
    <property type="entry name" value="TPR-like_helical_dom_sf"/>
</dbReference>
<proteinExistence type="predicted"/>
<dbReference type="AlphaFoldDB" id="A0AAN9FI73"/>
<evidence type="ECO:0000313" key="1">
    <source>
        <dbReference type="EMBL" id="KAK7272343.1"/>
    </source>
</evidence>
<dbReference type="Proteomes" id="UP001359559">
    <property type="component" value="Unassembled WGS sequence"/>
</dbReference>
<accession>A0AAN9FI73</accession>
<dbReference type="InterPro" id="IPR046960">
    <property type="entry name" value="PPR_At4g14850-like_plant"/>
</dbReference>
<protein>
    <submittedName>
        <fullName evidence="1">Uncharacterized protein</fullName>
    </submittedName>
</protein>
<organism evidence="1 2">
    <name type="scientific">Clitoria ternatea</name>
    <name type="common">Butterfly pea</name>
    <dbReference type="NCBI Taxonomy" id="43366"/>
    <lineage>
        <taxon>Eukaryota</taxon>
        <taxon>Viridiplantae</taxon>
        <taxon>Streptophyta</taxon>
        <taxon>Embryophyta</taxon>
        <taxon>Tracheophyta</taxon>
        <taxon>Spermatophyta</taxon>
        <taxon>Magnoliopsida</taxon>
        <taxon>eudicotyledons</taxon>
        <taxon>Gunneridae</taxon>
        <taxon>Pentapetalae</taxon>
        <taxon>rosids</taxon>
        <taxon>fabids</taxon>
        <taxon>Fabales</taxon>
        <taxon>Fabaceae</taxon>
        <taxon>Papilionoideae</taxon>
        <taxon>50 kb inversion clade</taxon>
        <taxon>NPAAA clade</taxon>
        <taxon>indigoferoid/millettioid clade</taxon>
        <taxon>Phaseoleae</taxon>
        <taxon>Clitoria</taxon>
    </lineage>
</organism>
<evidence type="ECO:0000313" key="2">
    <source>
        <dbReference type="Proteomes" id="UP001359559"/>
    </source>
</evidence>
<comment type="caution">
    <text evidence="1">The sequence shown here is derived from an EMBL/GenBank/DDBJ whole genome shotgun (WGS) entry which is preliminary data.</text>
</comment>
<name>A0AAN9FI73_CLITE</name>
<dbReference type="EMBL" id="JAYKXN010000007">
    <property type="protein sequence ID" value="KAK7272343.1"/>
    <property type="molecule type" value="Genomic_DNA"/>
</dbReference>
<dbReference type="GO" id="GO:0003723">
    <property type="term" value="F:RNA binding"/>
    <property type="evidence" value="ECO:0007669"/>
    <property type="project" value="InterPro"/>
</dbReference>
<gene>
    <name evidence="1" type="ORF">RJT34_28869</name>
</gene>